<name>A0A3G2R569_9FIRM</name>
<dbReference type="KEGG" id="bacg:D2962_07905"/>
<keyword evidence="2" id="KW-1185">Reference proteome</keyword>
<reference evidence="1 2" key="1">
    <citation type="submission" date="2018-10" db="EMBL/GenBank/DDBJ databases">
        <authorList>
            <person name="Zhang X."/>
        </authorList>
    </citation>
    <scope>NUCLEOTIDE SEQUENCE [LARGE SCALE GENOMIC DNA]</scope>
    <source>
        <strain evidence="1 2">SK-G1</strain>
    </source>
</reference>
<protein>
    <submittedName>
        <fullName evidence="1">YlbF family regulator</fullName>
    </submittedName>
</protein>
<evidence type="ECO:0000313" key="1">
    <source>
        <dbReference type="EMBL" id="AYO30552.1"/>
    </source>
</evidence>
<dbReference type="EMBL" id="CP033169">
    <property type="protein sequence ID" value="AYO30552.1"/>
    <property type="molecule type" value="Genomic_DNA"/>
</dbReference>
<dbReference type="SUPFAM" id="SSF158622">
    <property type="entry name" value="YheA/YmcA-like"/>
    <property type="match status" value="1"/>
</dbReference>
<gene>
    <name evidence="1" type="ORF">D2962_07905</name>
</gene>
<dbReference type="AlphaFoldDB" id="A0A3G2R569"/>
<organism evidence="1 2">
    <name type="scientific">Biomaibacter acetigenes</name>
    <dbReference type="NCBI Taxonomy" id="2316383"/>
    <lineage>
        <taxon>Bacteria</taxon>
        <taxon>Bacillati</taxon>
        <taxon>Bacillota</taxon>
        <taxon>Clostridia</taxon>
        <taxon>Thermosediminibacterales</taxon>
        <taxon>Tepidanaerobacteraceae</taxon>
        <taxon>Biomaibacter</taxon>
    </lineage>
</organism>
<dbReference type="Pfam" id="PF06133">
    <property type="entry name" value="Com_YlbF"/>
    <property type="match status" value="1"/>
</dbReference>
<dbReference type="Proteomes" id="UP000280960">
    <property type="component" value="Chromosome"/>
</dbReference>
<evidence type="ECO:0000313" key="2">
    <source>
        <dbReference type="Proteomes" id="UP000280960"/>
    </source>
</evidence>
<dbReference type="Gene3D" id="1.20.1500.10">
    <property type="entry name" value="YheA/YmcA-like"/>
    <property type="match status" value="1"/>
</dbReference>
<dbReference type="InterPro" id="IPR023378">
    <property type="entry name" value="YheA/YmcA-like_dom_sf"/>
</dbReference>
<dbReference type="RefSeq" id="WP_122014656.1">
    <property type="nucleotide sequence ID" value="NZ_CP033169.1"/>
</dbReference>
<proteinExistence type="predicted"/>
<sequence>MDILKMAKQLGEAIADSTEMQELKKAEAMLMLDREAKELYQKYMKAKFKKQKAELLNKNVTSDFREIENRALKNPLLKRLISCQESFNRLIKNVNAVMAFAIEETPLDGGCFKKCHGNCGKCTEGVVNSCDGYTDDKTI</sequence>
<dbReference type="InterPro" id="IPR010368">
    <property type="entry name" value="Com_YlbF"/>
</dbReference>
<accession>A0A3G2R569</accession>